<dbReference type="FunFam" id="2.30.180.10:FF:000015">
    <property type="entry name" value="Fasciclin-like arabinogalactan protein 3"/>
    <property type="match status" value="1"/>
</dbReference>
<name>A0A9N7RNT3_STRHE</name>
<feature type="signal peptide" evidence="12">
    <location>
        <begin position="1"/>
        <end position="28"/>
    </location>
</feature>
<dbReference type="PANTHER" id="PTHR32382">
    <property type="entry name" value="FASCICLIN-LIKE ARABINOGALACTAN PROTEIN"/>
    <property type="match status" value="1"/>
</dbReference>
<evidence type="ECO:0000256" key="8">
    <source>
        <dbReference type="ARBA" id="ARBA00023180"/>
    </source>
</evidence>
<evidence type="ECO:0000256" key="11">
    <source>
        <dbReference type="SAM" id="MobiDB-lite"/>
    </source>
</evidence>
<evidence type="ECO:0000256" key="3">
    <source>
        <dbReference type="ARBA" id="ARBA00022475"/>
    </source>
</evidence>
<reference evidence="14" key="1">
    <citation type="submission" date="2019-12" db="EMBL/GenBank/DDBJ databases">
        <authorList>
            <person name="Scholes J."/>
        </authorList>
    </citation>
    <scope>NUCLEOTIDE SEQUENCE</scope>
</reference>
<feature type="domain" description="FAS1" evidence="13">
    <location>
        <begin position="190"/>
        <end position="331"/>
    </location>
</feature>
<dbReference type="SUPFAM" id="SSF82153">
    <property type="entry name" value="FAS1 domain"/>
    <property type="match status" value="2"/>
</dbReference>
<comment type="caution">
    <text evidence="14">The sequence shown here is derived from an EMBL/GenBank/DDBJ whole genome shotgun (WGS) entry which is preliminary data.</text>
</comment>
<comment type="function">
    <text evidence="10">May be a cell surface adhesion protein.</text>
</comment>
<feature type="compositionally biased region" description="Acidic residues" evidence="11">
    <location>
        <begin position="389"/>
        <end position="400"/>
    </location>
</feature>
<keyword evidence="6" id="KW-0654">Proteoglycan</keyword>
<dbReference type="GO" id="GO:0005886">
    <property type="term" value="C:plasma membrane"/>
    <property type="evidence" value="ECO:0007669"/>
    <property type="project" value="UniProtKB-SubCell"/>
</dbReference>
<dbReference type="GO" id="GO:0098552">
    <property type="term" value="C:side of membrane"/>
    <property type="evidence" value="ECO:0007669"/>
    <property type="project" value="UniProtKB-KW"/>
</dbReference>
<evidence type="ECO:0000256" key="12">
    <source>
        <dbReference type="SAM" id="SignalP"/>
    </source>
</evidence>
<dbReference type="PANTHER" id="PTHR32382:SF4">
    <property type="entry name" value="FASCICLIN-LIKE ARABINOGALACTAN PROTEIN 1"/>
    <property type="match status" value="1"/>
</dbReference>
<comment type="similarity">
    <text evidence="2">Belongs to the fasciclin-like AGP family.</text>
</comment>
<organism evidence="14 15">
    <name type="scientific">Striga hermonthica</name>
    <name type="common">Purple witchweed</name>
    <name type="synonym">Buchnera hermonthica</name>
    <dbReference type="NCBI Taxonomy" id="68872"/>
    <lineage>
        <taxon>Eukaryota</taxon>
        <taxon>Viridiplantae</taxon>
        <taxon>Streptophyta</taxon>
        <taxon>Embryophyta</taxon>
        <taxon>Tracheophyta</taxon>
        <taxon>Spermatophyta</taxon>
        <taxon>Magnoliopsida</taxon>
        <taxon>eudicotyledons</taxon>
        <taxon>Gunneridae</taxon>
        <taxon>Pentapetalae</taxon>
        <taxon>asterids</taxon>
        <taxon>lamiids</taxon>
        <taxon>Lamiales</taxon>
        <taxon>Orobanchaceae</taxon>
        <taxon>Buchnereae</taxon>
        <taxon>Striga</taxon>
    </lineage>
</organism>
<dbReference type="Pfam" id="PF02469">
    <property type="entry name" value="Fasciclin"/>
    <property type="match status" value="2"/>
</dbReference>
<evidence type="ECO:0000256" key="9">
    <source>
        <dbReference type="ARBA" id="ARBA00023288"/>
    </source>
</evidence>
<keyword evidence="5 12" id="KW-0732">Signal</keyword>
<dbReference type="SMART" id="SM00554">
    <property type="entry name" value="FAS1"/>
    <property type="match status" value="1"/>
</dbReference>
<evidence type="ECO:0000256" key="7">
    <source>
        <dbReference type="ARBA" id="ARBA00023136"/>
    </source>
</evidence>
<feature type="region of interest" description="Disordered" evidence="11">
    <location>
        <begin position="346"/>
        <end position="403"/>
    </location>
</feature>
<evidence type="ECO:0000256" key="5">
    <source>
        <dbReference type="ARBA" id="ARBA00022729"/>
    </source>
</evidence>
<gene>
    <name evidence="14" type="ORF">SHERM_05223</name>
</gene>
<dbReference type="PROSITE" id="PS50213">
    <property type="entry name" value="FAS1"/>
    <property type="match status" value="2"/>
</dbReference>
<accession>A0A9N7RNT3</accession>
<feature type="chain" id="PRO_5040386527" evidence="12">
    <location>
        <begin position="29"/>
        <end position="426"/>
    </location>
</feature>
<evidence type="ECO:0000256" key="2">
    <source>
        <dbReference type="ARBA" id="ARBA00007843"/>
    </source>
</evidence>
<evidence type="ECO:0000256" key="6">
    <source>
        <dbReference type="ARBA" id="ARBA00022974"/>
    </source>
</evidence>
<keyword evidence="8" id="KW-0325">Glycoprotein</keyword>
<keyword evidence="15" id="KW-1185">Reference proteome</keyword>
<dbReference type="InterPro" id="IPR036378">
    <property type="entry name" value="FAS1_dom_sf"/>
</dbReference>
<dbReference type="Gene3D" id="2.30.180.10">
    <property type="entry name" value="FAS1 domain"/>
    <property type="match status" value="2"/>
</dbReference>
<dbReference type="EMBL" id="CACSLK010031421">
    <property type="protein sequence ID" value="CAA0838644.1"/>
    <property type="molecule type" value="Genomic_DNA"/>
</dbReference>
<evidence type="ECO:0000256" key="4">
    <source>
        <dbReference type="ARBA" id="ARBA00022622"/>
    </source>
</evidence>
<proteinExistence type="inferred from homology"/>
<sequence length="426" mass="45043">MQFRRPSSAAVTALSLSLFLLLLLPSTAYVDNITHILAGHPSLSLFNQHLTTTHLAAEINGRQTITVCAVDDDAMNLLLANSPSTPTIKNVLSFHVLLDYFDPKKLHQLAGGSANVTTLFQTTGSATESSGFVNITDLTGGKVRFSPLNSPNISATFVKNIQSIPYNLSVIQISSLIASPEAEAPAPAPSQPNLTALMSATDCKIFAETLRANPQAQKTFDDNVQAGLTVFCPGDDAMKRFLPEYKKNLSAHDKESLLEYHGIPIYQSLAGLKSGNGVFNTLATDGAKSYNFTVQNDGSTVTIKTGVVTAKIVTSLVDDQQLAIYKLDKVLLPKELFKSDLAPAPVPAPAPAPSPEADAGSPKPARNHTSPPAPAAPSDSPSDSPADAPDGDAADQTDDNGGDRFNGGRFGAVVLCLCFFVLQLQL</sequence>
<feature type="domain" description="FAS1" evidence="13">
    <location>
        <begin position="30"/>
        <end position="177"/>
    </location>
</feature>
<dbReference type="InterPro" id="IPR000782">
    <property type="entry name" value="FAS1_domain"/>
</dbReference>
<keyword evidence="3" id="KW-1003">Cell membrane</keyword>
<keyword evidence="4" id="KW-0336">GPI-anchor</keyword>
<comment type="subcellular location">
    <subcellularLocation>
        <location evidence="1">Cell membrane</location>
        <topology evidence="1">Lipid-anchor</topology>
        <topology evidence="1">GPI-anchor</topology>
    </subcellularLocation>
</comment>
<evidence type="ECO:0000259" key="13">
    <source>
        <dbReference type="PROSITE" id="PS50213"/>
    </source>
</evidence>
<evidence type="ECO:0000256" key="1">
    <source>
        <dbReference type="ARBA" id="ARBA00004609"/>
    </source>
</evidence>
<dbReference type="Proteomes" id="UP001153555">
    <property type="component" value="Unassembled WGS sequence"/>
</dbReference>
<evidence type="ECO:0000313" key="14">
    <source>
        <dbReference type="EMBL" id="CAA0838644.1"/>
    </source>
</evidence>
<keyword evidence="9" id="KW-0449">Lipoprotein</keyword>
<dbReference type="AlphaFoldDB" id="A0A9N7RNT3"/>
<keyword evidence="7" id="KW-0472">Membrane</keyword>
<evidence type="ECO:0000256" key="10">
    <source>
        <dbReference type="ARBA" id="ARBA00024686"/>
    </source>
</evidence>
<dbReference type="FunFam" id="2.30.180.10:FF:000008">
    <property type="entry name" value="Fasciclin-like arabinogalactan protein 10"/>
    <property type="match status" value="1"/>
</dbReference>
<dbReference type="InterPro" id="IPR033254">
    <property type="entry name" value="Plant_FLA"/>
</dbReference>
<dbReference type="OrthoDB" id="286301at2759"/>
<evidence type="ECO:0000313" key="15">
    <source>
        <dbReference type="Proteomes" id="UP001153555"/>
    </source>
</evidence>
<feature type="compositionally biased region" description="Low complexity" evidence="11">
    <location>
        <begin position="376"/>
        <end position="388"/>
    </location>
</feature>
<protein>
    <submittedName>
        <fullName evidence="14">Fasciclin-like arabinogalactan protein 1</fullName>
    </submittedName>
</protein>